<evidence type="ECO:0000259" key="5">
    <source>
        <dbReference type="PROSITE" id="PS50305"/>
    </source>
</evidence>
<dbReference type="RefSeq" id="WP_094550545.1">
    <property type="nucleotide sequence ID" value="NZ_MQWB01000001.1"/>
</dbReference>
<gene>
    <name evidence="6" type="ORF">BSZ36_15505</name>
</gene>
<dbReference type="SUPFAM" id="SSF52467">
    <property type="entry name" value="DHS-like NAD/FAD-binding domain"/>
    <property type="match status" value="1"/>
</dbReference>
<sequence length="282" mass="29356">MNTSAPASGVARGVDELAALLRGKRLTVLTGAGISTDSGIPDYRSPRSTPRTHKPMQHDVFVNSADARQRYWARSAVGYGRVAQAAPNAGHRALAALEGSGAVAGIITQNVDGLHHQAGSQNVVELHGALRRVRCLSCGTVTSRDDVQAEILRLNPGHPTASGALRPDGDAVLAPEDIAGFAVPDCSFCNGILMPDVVFFGGSVPKPTVAAAWDLYARGDALLVVGSSLAVYSGFRFVVRAEKEGKPAALLTLGATRADSRVTLKVEAPLSHALPDLAARLA</sequence>
<evidence type="ECO:0000256" key="2">
    <source>
        <dbReference type="ARBA" id="ARBA00022679"/>
    </source>
</evidence>
<proteinExistence type="predicted"/>
<dbReference type="GO" id="GO:0017136">
    <property type="term" value="F:histone deacetylase activity, NAD-dependent"/>
    <property type="evidence" value="ECO:0007669"/>
    <property type="project" value="TreeGrafter"/>
</dbReference>
<dbReference type="InterPro" id="IPR050134">
    <property type="entry name" value="NAD-dep_sirtuin_deacylases"/>
</dbReference>
<dbReference type="GO" id="GO:0070403">
    <property type="term" value="F:NAD+ binding"/>
    <property type="evidence" value="ECO:0007669"/>
    <property type="project" value="InterPro"/>
</dbReference>
<dbReference type="InterPro" id="IPR026591">
    <property type="entry name" value="Sirtuin_cat_small_dom_sf"/>
</dbReference>
<keyword evidence="2" id="KW-0808">Transferase</keyword>
<dbReference type="Gene3D" id="3.40.50.1220">
    <property type="entry name" value="TPP-binding domain"/>
    <property type="match status" value="1"/>
</dbReference>
<organism evidence="6 7">
    <name type="scientific">Rubricoccus marinus</name>
    <dbReference type="NCBI Taxonomy" id="716817"/>
    <lineage>
        <taxon>Bacteria</taxon>
        <taxon>Pseudomonadati</taxon>
        <taxon>Rhodothermota</taxon>
        <taxon>Rhodothermia</taxon>
        <taxon>Rhodothermales</taxon>
        <taxon>Rubricoccaceae</taxon>
        <taxon>Rubricoccus</taxon>
    </lineage>
</organism>
<evidence type="ECO:0000256" key="1">
    <source>
        <dbReference type="ARBA" id="ARBA00012928"/>
    </source>
</evidence>
<feature type="domain" description="Deacetylase sirtuin-type" evidence="5">
    <location>
        <begin position="7"/>
        <end position="282"/>
    </location>
</feature>
<dbReference type="EC" id="2.3.1.286" evidence="1"/>
<keyword evidence="7" id="KW-1185">Reference proteome</keyword>
<dbReference type="InterPro" id="IPR026590">
    <property type="entry name" value="Ssirtuin_cat_dom"/>
</dbReference>
<keyword evidence="3" id="KW-0520">NAD</keyword>
<evidence type="ECO:0000313" key="7">
    <source>
        <dbReference type="Proteomes" id="UP000216446"/>
    </source>
</evidence>
<dbReference type="InterPro" id="IPR003000">
    <property type="entry name" value="Sirtuin"/>
</dbReference>
<dbReference type="NCBIfam" id="NF003738">
    <property type="entry name" value="PRK05333.1"/>
    <property type="match status" value="1"/>
</dbReference>
<evidence type="ECO:0000256" key="3">
    <source>
        <dbReference type="ARBA" id="ARBA00023027"/>
    </source>
</evidence>
<protein>
    <recommendedName>
        <fullName evidence="1">protein acetyllysine N-acetyltransferase</fullName>
        <ecNumber evidence="1">2.3.1.286</ecNumber>
    </recommendedName>
</protein>
<comment type="caution">
    <text evidence="6">The sequence shown here is derived from an EMBL/GenBank/DDBJ whole genome shotgun (WGS) entry which is preliminary data.</text>
</comment>
<dbReference type="PANTHER" id="PTHR11085:SF10">
    <property type="entry name" value="NAD-DEPENDENT PROTEIN DEACYLASE SIRTUIN-5, MITOCHONDRIAL-RELATED"/>
    <property type="match status" value="1"/>
</dbReference>
<accession>A0A259U2K2</accession>
<dbReference type="InterPro" id="IPR029035">
    <property type="entry name" value="DHS-like_NAD/FAD-binding_dom"/>
</dbReference>
<dbReference type="OrthoDB" id="9800582at2"/>
<evidence type="ECO:0000313" key="6">
    <source>
        <dbReference type="EMBL" id="OZC04265.1"/>
    </source>
</evidence>
<comment type="caution">
    <text evidence="4">Lacks conserved residue(s) required for the propagation of feature annotation.</text>
</comment>
<dbReference type="EMBL" id="MQWB01000001">
    <property type="protein sequence ID" value="OZC04265.1"/>
    <property type="molecule type" value="Genomic_DNA"/>
</dbReference>
<dbReference type="InParanoid" id="A0A259U2K2"/>
<dbReference type="PROSITE" id="PS50305">
    <property type="entry name" value="SIRTUIN"/>
    <property type="match status" value="1"/>
</dbReference>
<dbReference type="PANTHER" id="PTHR11085">
    <property type="entry name" value="NAD-DEPENDENT PROTEIN DEACYLASE SIRTUIN-5, MITOCHONDRIAL-RELATED"/>
    <property type="match status" value="1"/>
</dbReference>
<reference evidence="6 7" key="1">
    <citation type="submission" date="2016-11" db="EMBL/GenBank/DDBJ databases">
        <title>Study of marine rhodopsin-containing bacteria.</title>
        <authorList>
            <person name="Yoshizawa S."/>
            <person name="Kumagai Y."/>
            <person name="Kogure K."/>
        </authorList>
    </citation>
    <scope>NUCLEOTIDE SEQUENCE [LARGE SCALE GENOMIC DNA]</scope>
    <source>
        <strain evidence="6 7">SG-29</strain>
    </source>
</reference>
<dbReference type="Gene3D" id="3.30.1600.10">
    <property type="entry name" value="SIR2/SIRT2 'Small Domain"/>
    <property type="match status" value="1"/>
</dbReference>
<dbReference type="AlphaFoldDB" id="A0A259U2K2"/>
<dbReference type="Pfam" id="PF02146">
    <property type="entry name" value="SIR2"/>
    <property type="match status" value="1"/>
</dbReference>
<evidence type="ECO:0000256" key="4">
    <source>
        <dbReference type="PROSITE-ProRule" id="PRU00236"/>
    </source>
</evidence>
<name>A0A259U2K2_9BACT</name>
<dbReference type="Proteomes" id="UP000216446">
    <property type="component" value="Unassembled WGS sequence"/>
</dbReference>